<accession>L8WPI9</accession>
<gene>
    <name evidence="1" type="ORF">AG1IA_07289</name>
</gene>
<name>L8WPI9_THACA</name>
<comment type="caution">
    <text evidence="1">The sequence shown here is derived from an EMBL/GenBank/DDBJ whole genome shotgun (WGS) entry which is preliminary data.</text>
</comment>
<sequence>MPTSCKQVHVAQRLPDCKLPTVHSWKNPTSRSPLSLARIELATLKLACPWCPFSAHYPLHCTSTIALVKLRTLWGNKILKISTSYASLSMNQTKEELIPKIMASGHTL</sequence>
<reference evidence="1 2" key="1">
    <citation type="journal article" date="2013" name="Nat. Commun.">
        <title>The evolution and pathogenic mechanisms of the rice sheath blight pathogen.</title>
        <authorList>
            <person name="Zheng A."/>
            <person name="Lin R."/>
            <person name="Xu L."/>
            <person name="Qin P."/>
            <person name="Tang C."/>
            <person name="Ai P."/>
            <person name="Zhang D."/>
            <person name="Liu Y."/>
            <person name="Sun Z."/>
            <person name="Feng H."/>
            <person name="Wang Y."/>
            <person name="Chen Y."/>
            <person name="Liang X."/>
            <person name="Fu R."/>
            <person name="Li Q."/>
            <person name="Zhang J."/>
            <person name="Yu X."/>
            <person name="Xie Z."/>
            <person name="Ding L."/>
            <person name="Guan P."/>
            <person name="Tang J."/>
            <person name="Liang Y."/>
            <person name="Wang S."/>
            <person name="Deng Q."/>
            <person name="Li S."/>
            <person name="Zhu J."/>
            <person name="Wang L."/>
            <person name="Liu H."/>
            <person name="Li P."/>
        </authorList>
    </citation>
    <scope>NUCLEOTIDE SEQUENCE [LARGE SCALE GENOMIC DNA]</scope>
    <source>
        <strain evidence="2">AG-1 IA</strain>
    </source>
</reference>
<dbReference type="AlphaFoldDB" id="L8WPI9"/>
<dbReference type="EMBL" id="AFRT01002081">
    <property type="protein sequence ID" value="ELU38683.1"/>
    <property type="molecule type" value="Genomic_DNA"/>
</dbReference>
<protein>
    <submittedName>
        <fullName evidence="1">Uncharacterized protein</fullName>
    </submittedName>
</protein>
<evidence type="ECO:0000313" key="2">
    <source>
        <dbReference type="Proteomes" id="UP000011668"/>
    </source>
</evidence>
<dbReference type="HOGENOM" id="CLU_2198792_0_0_1"/>
<dbReference type="Proteomes" id="UP000011668">
    <property type="component" value="Unassembled WGS sequence"/>
</dbReference>
<proteinExistence type="predicted"/>
<organism evidence="1 2">
    <name type="scientific">Thanatephorus cucumeris (strain AG1-IA)</name>
    <name type="common">Rice sheath blight fungus</name>
    <name type="synonym">Rhizoctonia solani</name>
    <dbReference type="NCBI Taxonomy" id="983506"/>
    <lineage>
        <taxon>Eukaryota</taxon>
        <taxon>Fungi</taxon>
        <taxon>Dikarya</taxon>
        <taxon>Basidiomycota</taxon>
        <taxon>Agaricomycotina</taxon>
        <taxon>Agaricomycetes</taxon>
        <taxon>Cantharellales</taxon>
        <taxon>Ceratobasidiaceae</taxon>
        <taxon>Rhizoctonia</taxon>
        <taxon>Rhizoctonia solani AG-1</taxon>
    </lineage>
</organism>
<evidence type="ECO:0000313" key="1">
    <source>
        <dbReference type="EMBL" id="ELU38683.1"/>
    </source>
</evidence>
<keyword evidence="2" id="KW-1185">Reference proteome</keyword>